<gene>
    <name evidence="2" type="ORF">Prudu_62S000300</name>
</gene>
<accession>A0A5H2XFX4</accession>
<feature type="non-terminal residue" evidence="2">
    <location>
        <position position="190"/>
    </location>
</feature>
<dbReference type="EMBL" id="AP020399">
    <property type="protein sequence ID" value="BBN67383.1"/>
    <property type="molecule type" value="Genomic_DNA"/>
</dbReference>
<evidence type="ECO:0000313" key="2">
    <source>
        <dbReference type="EMBL" id="BBN67383.1"/>
    </source>
</evidence>
<evidence type="ECO:0000256" key="1">
    <source>
        <dbReference type="SAM" id="MobiDB-lite"/>
    </source>
</evidence>
<organism evidence="2">
    <name type="scientific">Prunus dulcis</name>
    <name type="common">Almond</name>
    <name type="synonym">Amygdalus dulcis</name>
    <dbReference type="NCBI Taxonomy" id="3755"/>
    <lineage>
        <taxon>Eukaryota</taxon>
        <taxon>Viridiplantae</taxon>
        <taxon>Streptophyta</taxon>
        <taxon>Embryophyta</taxon>
        <taxon>Tracheophyta</taxon>
        <taxon>Spermatophyta</taxon>
        <taxon>Magnoliopsida</taxon>
        <taxon>eudicotyledons</taxon>
        <taxon>Gunneridae</taxon>
        <taxon>Pentapetalae</taxon>
        <taxon>rosids</taxon>
        <taxon>fabids</taxon>
        <taxon>Rosales</taxon>
        <taxon>Rosaceae</taxon>
        <taxon>Amygdaloideae</taxon>
        <taxon>Amygdaleae</taxon>
        <taxon>Prunus</taxon>
    </lineage>
</organism>
<evidence type="ECO:0008006" key="3">
    <source>
        <dbReference type="Google" id="ProtNLM"/>
    </source>
</evidence>
<sequence>SRPSLAFDVATATTLGTDLRRGYRWNRDTTAVLFRPTPAAGVPESAIVADFRVRTSNSNFSFVSPPNRSSKAPEVRSTRSQDLRRVKSWTDVYGHPVRFQFMSVHLTLPHELRGRSDRECQDCGSADSVSPRPARIADQADYGHRSTRDPPPGHSKLPRHQAIEVRGIHHRVIQSFRAIKGDSAEISAEV</sequence>
<proteinExistence type="predicted"/>
<protein>
    <recommendedName>
        <fullName evidence="3">F-box family protein with DUF295</fullName>
    </recommendedName>
</protein>
<feature type="region of interest" description="Disordered" evidence="1">
    <location>
        <begin position="114"/>
        <end position="158"/>
    </location>
</feature>
<feature type="non-terminal residue" evidence="2">
    <location>
        <position position="1"/>
    </location>
</feature>
<dbReference type="AlphaFoldDB" id="A0A5H2XFX4"/>
<name>A0A5H2XFX4_PRUDU</name>
<reference evidence="2" key="1">
    <citation type="journal article" date="2019" name="Science">
        <title>Mutation of a bHLH transcription factor allowed almond domestication.</title>
        <authorList>
            <person name="Sanchez-Perez R."/>
            <person name="Pavan S."/>
            <person name="Mazzeo R."/>
            <person name="Moldovan C."/>
            <person name="Aiese Cigliano R."/>
            <person name="Del Cueto J."/>
            <person name="Ricciardi F."/>
            <person name="Lotti C."/>
            <person name="Ricciardi L."/>
            <person name="Dicenta F."/>
            <person name="Lopez-Marques R.L."/>
            <person name="Lindberg Moller B."/>
        </authorList>
    </citation>
    <scope>NUCLEOTIDE SEQUENCE</scope>
</reference>